<evidence type="ECO:0000313" key="2">
    <source>
        <dbReference type="EMBL" id="AEV17896.1"/>
    </source>
</evidence>
<evidence type="ECO:0000313" key="3">
    <source>
        <dbReference type="Proteomes" id="UP000005636"/>
    </source>
</evidence>
<reference evidence="2 3" key="1">
    <citation type="submission" date="2011-11" db="EMBL/GenBank/DDBJ databases">
        <title>Complete genome sequence of thermophilic Geobacillus thermoleovorans CCB_US3_UF5.</title>
        <authorList>
            <person name="Muhd Sakaff M.K.L."/>
            <person name="Abdul Rahman A.Y."/>
            <person name="Saito J.A."/>
            <person name="Hou S."/>
            <person name="Alam M."/>
        </authorList>
    </citation>
    <scope>NUCLEOTIDE SEQUENCE [LARGE SCALE GENOMIC DNA]</scope>
    <source>
        <strain evidence="2 3">CCB_US3_UF5</strain>
    </source>
</reference>
<keyword evidence="3" id="KW-1185">Reference proteome</keyword>
<feature type="region of interest" description="Disordered" evidence="1">
    <location>
        <begin position="1"/>
        <end position="40"/>
    </location>
</feature>
<dbReference type="EMBL" id="CP003125">
    <property type="protein sequence ID" value="AEV17896.1"/>
    <property type="molecule type" value="Genomic_DNA"/>
</dbReference>
<gene>
    <name evidence="2" type="ORF">GTCCBUS3UF5_5730</name>
</gene>
<accession>A0ABN3ZSY1</accession>
<feature type="compositionally biased region" description="Basic and acidic residues" evidence="1">
    <location>
        <begin position="1"/>
        <end position="34"/>
    </location>
</feature>
<organism evidence="2 3">
    <name type="scientific">Geobacillus thermoleovorans CCB_US3_UF5</name>
    <dbReference type="NCBI Taxonomy" id="1111068"/>
    <lineage>
        <taxon>Bacteria</taxon>
        <taxon>Bacillati</taxon>
        <taxon>Bacillota</taxon>
        <taxon>Bacilli</taxon>
        <taxon>Bacillales</taxon>
        <taxon>Anoxybacillaceae</taxon>
        <taxon>Geobacillus</taxon>
        <taxon>Geobacillus thermoleovorans group</taxon>
    </lineage>
</organism>
<evidence type="ECO:0000256" key="1">
    <source>
        <dbReference type="SAM" id="MobiDB-lite"/>
    </source>
</evidence>
<proteinExistence type="predicted"/>
<sequence>MYHRETIVGERRNDQFHNDSKKETIDRQWSEKKKTGSKPFVRRKGKRFNQKRKAPRMRRDVLLIISDREAPHFNVYIGVSGEHSMLMEDRFTIRSFGGSLVNCPFLCKPID</sequence>
<name>A0ABN3ZSY1_GEOTH</name>
<protein>
    <submittedName>
        <fullName evidence="2">Uncharacterized protein</fullName>
    </submittedName>
</protein>
<dbReference type="Proteomes" id="UP000005636">
    <property type="component" value="Chromosome"/>
</dbReference>